<protein>
    <submittedName>
        <fullName evidence="2">Uncharacterized protein</fullName>
    </submittedName>
</protein>
<evidence type="ECO:0000256" key="1">
    <source>
        <dbReference type="SAM" id="Phobius"/>
    </source>
</evidence>
<keyword evidence="3" id="KW-1185">Reference proteome</keyword>
<dbReference type="EMBL" id="SWLB01000001">
    <property type="protein sequence ID" value="KAF3342024.1"/>
    <property type="molecule type" value="Genomic_DNA"/>
</dbReference>
<gene>
    <name evidence="2" type="ORF">FCM35_KLT00662</name>
</gene>
<keyword evidence="1" id="KW-0472">Membrane</keyword>
<accession>A0A833RIW9</accession>
<organism evidence="2 3">
    <name type="scientific">Carex littledalei</name>
    <dbReference type="NCBI Taxonomy" id="544730"/>
    <lineage>
        <taxon>Eukaryota</taxon>
        <taxon>Viridiplantae</taxon>
        <taxon>Streptophyta</taxon>
        <taxon>Embryophyta</taxon>
        <taxon>Tracheophyta</taxon>
        <taxon>Spermatophyta</taxon>
        <taxon>Magnoliopsida</taxon>
        <taxon>Liliopsida</taxon>
        <taxon>Poales</taxon>
        <taxon>Cyperaceae</taxon>
        <taxon>Cyperoideae</taxon>
        <taxon>Cariceae</taxon>
        <taxon>Carex</taxon>
        <taxon>Carex subgen. Euthyceras</taxon>
    </lineage>
</organism>
<reference evidence="2" key="1">
    <citation type="submission" date="2020-01" db="EMBL/GenBank/DDBJ databases">
        <title>Genome sequence of Kobresia littledalei, the first chromosome-level genome in the family Cyperaceae.</title>
        <authorList>
            <person name="Qu G."/>
        </authorList>
    </citation>
    <scope>NUCLEOTIDE SEQUENCE</scope>
    <source>
        <strain evidence="2">C.B.Clarke</strain>
        <tissue evidence="2">Leaf</tissue>
    </source>
</reference>
<dbReference type="Proteomes" id="UP000623129">
    <property type="component" value="Unassembled WGS sequence"/>
</dbReference>
<sequence>MLSRQTNFESMTALESIDFLDTNFGSMAAFTESRDFLDTNFGSMAAFTESRDFLDTNFGSIDALMEILDTNFGSMPIYERFLLLFAALIRLFLLSFSSSVALICPLARSLFSLETLNRRTPLFHPLLYERQTLSSLSPPLFQRSKSTRCRRPATREAAPDTESDYDTSLLLEETIVK</sequence>
<keyword evidence="1" id="KW-0812">Transmembrane</keyword>
<comment type="caution">
    <text evidence="2">The sequence shown here is derived from an EMBL/GenBank/DDBJ whole genome shotgun (WGS) entry which is preliminary data.</text>
</comment>
<evidence type="ECO:0000313" key="2">
    <source>
        <dbReference type="EMBL" id="KAF3342024.1"/>
    </source>
</evidence>
<feature type="transmembrane region" description="Helical" evidence="1">
    <location>
        <begin position="81"/>
        <end position="103"/>
    </location>
</feature>
<proteinExistence type="predicted"/>
<evidence type="ECO:0000313" key="3">
    <source>
        <dbReference type="Proteomes" id="UP000623129"/>
    </source>
</evidence>
<name>A0A833RIW9_9POAL</name>
<dbReference type="AlphaFoldDB" id="A0A833RIW9"/>
<keyword evidence="1" id="KW-1133">Transmembrane helix</keyword>